<name>A0A1F6MQB2_9BACT</name>
<comment type="caution">
    <text evidence="2">The sequence shown here is derived from an EMBL/GenBank/DDBJ whole genome shotgun (WGS) entry which is preliminary data.</text>
</comment>
<dbReference type="STRING" id="1798683.A3C90_02415"/>
<organism evidence="2 3">
    <name type="scientific">Candidatus Magasanikbacteria bacterium RIFCSPHIGHO2_02_FULL_51_14</name>
    <dbReference type="NCBI Taxonomy" id="1798683"/>
    <lineage>
        <taxon>Bacteria</taxon>
        <taxon>Candidatus Magasanikiibacteriota</taxon>
    </lineage>
</organism>
<protein>
    <recommendedName>
        <fullName evidence="1">ATPase AAA-type core domain-containing protein</fullName>
    </recommendedName>
</protein>
<evidence type="ECO:0000313" key="2">
    <source>
        <dbReference type="EMBL" id="OGH73812.1"/>
    </source>
</evidence>
<dbReference type="Gene3D" id="3.40.50.300">
    <property type="entry name" value="P-loop containing nucleotide triphosphate hydrolases"/>
    <property type="match status" value="1"/>
</dbReference>
<dbReference type="GO" id="GO:0005524">
    <property type="term" value="F:ATP binding"/>
    <property type="evidence" value="ECO:0007669"/>
    <property type="project" value="InterPro"/>
</dbReference>
<evidence type="ECO:0000313" key="3">
    <source>
        <dbReference type="Proteomes" id="UP000177457"/>
    </source>
</evidence>
<dbReference type="PANTHER" id="PTHR40396:SF1">
    <property type="entry name" value="ATPASE AAA-TYPE CORE DOMAIN-CONTAINING PROTEIN"/>
    <property type="match status" value="1"/>
</dbReference>
<dbReference type="Proteomes" id="UP000177457">
    <property type="component" value="Unassembled WGS sequence"/>
</dbReference>
<dbReference type="Pfam" id="PF13304">
    <property type="entry name" value="AAA_21"/>
    <property type="match status" value="1"/>
</dbReference>
<dbReference type="InterPro" id="IPR027417">
    <property type="entry name" value="P-loop_NTPase"/>
</dbReference>
<proteinExistence type="predicted"/>
<reference evidence="2 3" key="1">
    <citation type="journal article" date="2016" name="Nat. Commun.">
        <title>Thousands of microbial genomes shed light on interconnected biogeochemical processes in an aquifer system.</title>
        <authorList>
            <person name="Anantharaman K."/>
            <person name="Brown C.T."/>
            <person name="Hug L.A."/>
            <person name="Sharon I."/>
            <person name="Castelle C.J."/>
            <person name="Probst A.J."/>
            <person name="Thomas B.C."/>
            <person name="Singh A."/>
            <person name="Wilkins M.J."/>
            <person name="Karaoz U."/>
            <person name="Brodie E.L."/>
            <person name="Williams K.H."/>
            <person name="Hubbard S.S."/>
            <person name="Banfield J.F."/>
        </authorList>
    </citation>
    <scope>NUCLEOTIDE SEQUENCE [LARGE SCALE GENOMIC DNA]</scope>
</reference>
<feature type="domain" description="ATPase AAA-type core" evidence="1">
    <location>
        <begin position="48"/>
        <end position="347"/>
    </location>
</feature>
<dbReference type="GO" id="GO:0016887">
    <property type="term" value="F:ATP hydrolysis activity"/>
    <property type="evidence" value="ECO:0007669"/>
    <property type="project" value="InterPro"/>
</dbReference>
<evidence type="ECO:0000259" key="1">
    <source>
        <dbReference type="Pfam" id="PF13304"/>
    </source>
</evidence>
<dbReference type="PANTHER" id="PTHR40396">
    <property type="entry name" value="ATPASE-LIKE PROTEIN"/>
    <property type="match status" value="1"/>
</dbReference>
<dbReference type="AlphaFoldDB" id="A0A1F6MQB2"/>
<dbReference type="InterPro" id="IPR003959">
    <property type="entry name" value="ATPase_AAA_core"/>
</dbReference>
<dbReference type="SUPFAM" id="SSF52540">
    <property type="entry name" value="P-loop containing nucleoside triphosphate hydrolases"/>
    <property type="match status" value="1"/>
</dbReference>
<gene>
    <name evidence="2" type="ORF">A3C90_02415</name>
</gene>
<sequence>MIHSFSCKNFYSFGESAEINFTVNDNAPENNGYFKTPSGVRLSKVETVIGPNASGKTNLLKVLPFLKWLIIDSFNTKPEDPIVVQPFAFGEAKDQPTELSVVFEIDDKVYAYDFMITTDRILTEKLERTTLAKEKKGTQKIFSREWNFSQNRYDFEGENFKLPKEFENLVRKNASVIGTAVRLNHEESQKIAKFWQQIETNVIEAGWIGDHLLPNSIAQLGEAFDFFSENSVLKAEAEKLLSRFDLGLEGFEIKKEKKENGFSLNVRAAHLFNGQKSYLPVQYESSGTKQLFVLLKSILQALAEGGVAVLDEFDVNLHPEMVMALFDLFIQPETNPKNAQLIMSAHSHMILSKLDKYQIILVEKNKDGISEAWRLDEVSGIRADENYYSKYIAGAYGAVPKL</sequence>
<dbReference type="EMBL" id="MFQE01000015">
    <property type="protein sequence ID" value="OGH73812.1"/>
    <property type="molecule type" value="Genomic_DNA"/>
</dbReference>
<accession>A0A1F6MQB2</accession>